<keyword evidence="3" id="KW-1185">Reference proteome</keyword>
<name>A0A0A5GPB1_9BACI</name>
<dbReference type="GO" id="GO:0016301">
    <property type="term" value="F:kinase activity"/>
    <property type="evidence" value="ECO:0007669"/>
    <property type="project" value="UniProtKB-UniRule"/>
</dbReference>
<dbReference type="Gene3D" id="3.30.200.20">
    <property type="entry name" value="Phosphorylase Kinase, domain 1"/>
    <property type="match status" value="1"/>
</dbReference>
<reference evidence="2 3" key="1">
    <citation type="submission" date="2013-08" db="EMBL/GenBank/DDBJ databases">
        <authorList>
            <person name="Huang J."/>
            <person name="Wang G."/>
        </authorList>
    </citation>
    <scope>NUCLEOTIDE SEQUENCE [LARGE SCALE GENOMIC DNA]</scope>
    <source>
        <strain evidence="2 3">JSM 076056</strain>
    </source>
</reference>
<keyword evidence="1 2" id="KW-0418">Kinase</keyword>
<dbReference type="PANTHER" id="PTHR12149">
    <property type="entry name" value="FRUCTOSAMINE 3 KINASE-RELATED PROTEIN"/>
    <property type="match status" value="1"/>
</dbReference>
<dbReference type="RefSeq" id="WP_026799072.1">
    <property type="nucleotide sequence ID" value="NZ_AULI01000001.1"/>
</dbReference>
<evidence type="ECO:0000313" key="3">
    <source>
        <dbReference type="Proteomes" id="UP000030528"/>
    </source>
</evidence>
<dbReference type="Proteomes" id="UP000030528">
    <property type="component" value="Unassembled WGS sequence"/>
</dbReference>
<dbReference type="Pfam" id="PF03881">
    <property type="entry name" value="Fructosamin_kin"/>
    <property type="match status" value="1"/>
</dbReference>
<dbReference type="InterPro" id="IPR011009">
    <property type="entry name" value="Kinase-like_dom_sf"/>
</dbReference>
<dbReference type="OrthoDB" id="5291879at2"/>
<dbReference type="Gene3D" id="3.90.1200.10">
    <property type="match status" value="1"/>
</dbReference>
<proteinExistence type="inferred from homology"/>
<evidence type="ECO:0000256" key="1">
    <source>
        <dbReference type="PIRNR" id="PIRNR006221"/>
    </source>
</evidence>
<dbReference type="SUPFAM" id="SSF56112">
    <property type="entry name" value="Protein kinase-like (PK-like)"/>
    <property type="match status" value="1"/>
</dbReference>
<accession>A0A0A5GPB1</accession>
<dbReference type="AlphaFoldDB" id="A0A0A5GPB1"/>
<dbReference type="STRING" id="1385510.GCA_000425205_00254"/>
<evidence type="ECO:0000313" key="2">
    <source>
        <dbReference type="EMBL" id="KGX93829.1"/>
    </source>
</evidence>
<gene>
    <name evidence="2" type="ORF">N781_01120</name>
</gene>
<dbReference type="EMBL" id="AVPE01000001">
    <property type="protein sequence ID" value="KGX93829.1"/>
    <property type="molecule type" value="Genomic_DNA"/>
</dbReference>
<keyword evidence="1" id="KW-0808">Transferase</keyword>
<dbReference type="InterPro" id="IPR016477">
    <property type="entry name" value="Fructo-/Ketosamine-3-kinase"/>
</dbReference>
<protein>
    <submittedName>
        <fullName evidence="2">Fructosamine kinase</fullName>
    </submittedName>
</protein>
<comment type="caution">
    <text evidence="2">The sequence shown here is derived from an EMBL/GenBank/DDBJ whole genome shotgun (WGS) entry which is preliminary data.</text>
</comment>
<dbReference type="eggNOG" id="COG3001">
    <property type="taxonomic scope" value="Bacteria"/>
</dbReference>
<organism evidence="2 3">
    <name type="scientific">Pontibacillus halophilus JSM 076056 = DSM 19796</name>
    <dbReference type="NCBI Taxonomy" id="1385510"/>
    <lineage>
        <taxon>Bacteria</taxon>
        <taxon>Bacillati</taxon>
        <taxon>Bacillota</taxon>
        <taxon>Bacilli</taxon>
        <taxon>Bacillales</taxon>
        <taxon>Bacillaceae</taxon>
        <taxon>Pontibacillus</taxon>
    </lineage>
</organism>
<sequence>MERVIQHALLQLGDSSNLRSIRSVEGGDINQAAYVETEENAYFVKTNQNVPRHFFRVEAKGLKEIEASQSIAVPKVYYYDEPVRGSKGALVMEWIEGASTKDTKRRLGEQVALLHSSYGDKFGYEEDSFMGLLPQPNDWYEDWIDYYHDGRLVPQFNMAKERHYLPEDRKQRLLKLMERLPNWIDSSVQPSLLHGDLWGGNWMAGPEGKPYLIDPSVLYGDRCFELAFTELFGGFSKEFYEGYKEILPIPDHYSESKAVYQLFYLLAHLNLFGEMYGTHVDRILKRYVD</sequence>
<dbReference type="PIRSF" id="PIRSF006221">
    <property type="entry name" value="Ketosamine-3-kinase"/>
    <property type="match status" value="1"/>
</dbReference>
<comment type="similarity">
    <text evidence="1">Belongs to the fructosamine kinase family.</text>
</comment>
<dbReference type="PANTHER" id="PTHR12149:SF8">
    <property type="entry name" value="PROTEIN-RIBULOSAMINE 3-KINASE"/>
    <property type="match status" value="1"/>
</dbReference>